<evidence type="ECO:0000313" key="2">
    <source>
        <dbReference type="EMBL" id="MBE2985920.1"/>
    </source>
</evidence>
<comment type="caution">
    <text evidence="3">The sequence shown here is derived from an EMBL/GenBank/DDBJ whole genome shotgun (WGS) entry which is preliminary data.</text>
</comment>
<dbReference type="EMBL" id="LIWG01000004">
    <property type="protein sequence ID" value="MBE3607938.1"/>
    <property type="molecule type" value="Genomic_DNA"/>
</dbReference>
<evidence type="ECO:0000313" key="3">
    <source>
        <dbReference type="EMBL" id="MBE3607938.1"/>
    </source>
</evidence>
<organism evidence="3 4">
    <name type="scientific">Campylobacter californiensis</name>
    <dbReference type="NCBI Taxonomy" id="1032243"/>
    <lineage>
        <taxon>Bacteria</taxon>
        <taxon>Pseudomonadati</taxon>
        <taxon>Campylobacterota</taxon>
        <taxon>Epsilonproteobacteria</taxon>
        <taxon>Campylobacterales</taxon>
        <taxon>Campylobacteraceae</taxon>
        <taxon>Campylobacter</taxon>
    </lineage>
</organism>
<gene>
    <name evidence="2" type="ORF">CCAL12919_02045</name>
    <name evidence="3" type="ORF">CCAL9337_04230</name>
</gene>
<dbReference type="Pfam" id="PF13524">
    <property type="entry name" value="Glyco_trans_1_2"/>
    <property type="match status" value="1"/>
</dbReference>
<feature type="domain" description="Spore protein YkvP/CgeB glycosyl transferase-like" evidence="1">
    <location>
        <begin position="209"/>
        <end position="325"/>
    </location>
</feature>
<dbReference type="Proteomes" id="UP001318760">
    <property type="component" value="Unassembled WGS sequence"/>
</dbReference>
<evidence type="ECO:0000313" key="4">
    <source>
        <dbReference type="Proteomes" id="UP000650616"/>
    </source>
</evidence>
<keyword evidence="4" id="KW-1185">Reference proteome</keyword>
<dbReference type="Proteomes" id="UP000650616">
    <property type="component" value="Unassembled WGS sequence"/>
</dbReference>
<evidence type="ECO:0000313" key="5">
    <source>
        <dbReference type="Proteomes" id="UP001318760"/>
    </source>
</evidence>
<name>A0AAW3ZX97_9BACT</name>
<sequence length="351" mass="40895">MSLKIVHCSIFNEYDDGNFFYGMERKISHGLIQNGHFVYDFSYRDWERNLRFLGIKNSGLKKMNNKLIQICKNLKADILLLGKAEKIDRQTLKTIKQELPNLKIAQWYVDHLKENQNFFNNLNEVDTFFYANALPLKDLSLKYKDTKFSFFPNISDGAFDRHQDTAKTTDVIYIARDYKEDVRYKFATLLDDFCKNNGINHKIYASLGNKAVFGSGFHEAVNSAKIAINFNRDDELESKNAKKLLGASDRMAQFMGCGVCTFSPRIDGFGKLYEDKKEIVYFESPDDCFDKIKEYLKDDKFKDIAKNGQEKTLKIANAKRVAKFMIEALQNENFSEGYEWREYIYKNGELI</sequence>
<dbReference type="EMBL" id="JADBHS010000003">
    <property type="protein sequence ID" value="MBE2985920.1"/>
    <property type="molecule type" value="Genomic_DNA"/>
</dbReference>
<reference evidence="3 4" key="1">
    <citation type="submission" date="2015-08" db="EMBL/GenBank/DDBJ databases">
        <title>Comparative genomics of the Campylobacter concisus group.</title>
        <authorList>
            <person name="Yee E."/>
            <person name="Chapman M.H."/>
            <person name="Huynh S."/>
            <person name="Bono J.L."/>
            <person name="On S.L."/>
            <person name="St Leger J."/>
            <person name="Foster G."/>
            <person name="Parker C.T."/>
            <person name="Miller W.G."/>
        </authorList>
    </citation>
    <scope>NUCLEOTIDE SEQUENCE [LARGE SCALE GENOMIC DNA]</scope>
    <source>
        <strain evidence="3 4">RM9337</strain>
    </source>
</reference>
<dbReference type="RefSeq" id="WP_170015996.1">
    <property type="nucleotide sequence ID" value="NZ_JADBHR010000007.1"/>
</dbReference>
<dbReference type="InterPro" id="IPR055259">
    <property type="entry name" value="YkvP/CgeB_Glyco_trans-like"/>
</dbReference>
<dbReference type="AlphaFoldDB" id="A0AAW3ZX97"/>
<reference evidence="2 5" key="2">
    <citation type="submission" date="2020-10" db="EMBL/GenBank/DDBJ databases">
        <title>Campylobacter californiensis sp. nov. isolated from cattle and feral swine in California.</title>
        <authorList>
            <person name="Miller W.G."/>
        </authorList>
    </citation>
    <scope>NUCLEOTIDE SEQUENCE [LARGE SCALE GENOMIC DNA]</scope>
    <source>
        <strain evidence="2 5">RM12919</strain>
    </source>
</reference>
<evidence type="ECO:0000259" key="1">
    <source>
        <dbReference type="Pfam" id="PF13524"/>
    </source>
</evidence>
<accession>A0AAW3ZX97</accession>
<protein>
    <submittedName>
        <fullName evidence="3">Glycosyltransferase family 1 protein</fullName>
    </submittedName>
</protein>
<proteinExistence type="predicted"/>